<sequence>MRDFIAQAEHISAGNVFGLLERFGGDTAGALSLLPQGQTPSAEPHYLPVPPELIRAWFVNSRGIPLDLTGEQARMSLSGVQDKMAVFIDPDGSMAIPLGAAPSSHIIEPSMGYHAHVAQTAIDEGLVMTASVEAEVRRSTGRLRARAAVR</sequence>
<gene>
    <name evidence="1" type="ordered locus">Veis_4319</name>
</gene>
<dbReference type="HOGENOM" id="CLU_1739736_0_0_4"/>
<dbReference type="AlphaFoldDB" id="A1WQW5"/>
<organism evidence="1 2">
    <name type="scientific">Verminephrobacter eiseniae (strain EF01-2)</name>
    <dbReference type="NCBI Taxonomy" id="391735"/>
    <lineage>
        <taxon>Bacteria</taxon>
        <taxon>Pseudomonadati</taxon>
        <taxon>Pseudomonadota</taxon>
        <taxon>Betaproteobacteria</taxon>
        <taxon>Burkholderiales</taxon>
        <taxon>Comamonadaceae</taxon>
        <taxon>Verminephrobacter</taxon>
    </lineage>
</organism>
<dbReference type="KEGG" id="vei:Veis_4319"/>
<name>A1WQW5_VEREI</name>
<dbReference type="Proteomes" id="UP000000374">
    <property type="component" value="Chromosome"/>
</dbReference>
<proteinExistence type="predicted"/>
<evidence type="ECO:0000313" key="2">
    <source>
        <dbReference type="Proteomes" id="UP000000374"/>
    </source>
</evidence>
<protein>
    <submittedName>
        <fullName evidence="1">Uncharacterized protein</fullName>
    </submittedName>
</protein>
<accession>A1WQW5</accession>
<dbReference type="EMBL" id="CP000542">
    <property type="protein sequence ID" value="ABM60022.1"/>
    <property type="molecule type" value="Genomic_DNA"/>
</dbReference>
<reference evidence="2" key="1">
    <citation type="submission" date="2006-12" db="EMBL/GenBank/DDBJ databases">
        <title>Complete sequence of chromosome 1 of Verminephrobacter eiseniae EF01-2.</title>
        <authorList>
            <person name="Copeland A."/>
            <person name="Lucas S."/>
            <person name="Lapidus A."/>
            <person name="Barry K."/>
            <person name="Detter J.C."/>
            <person name="Glavina del Rio T."/>
            <person name="Dalin E."/>
            <person name="Tice H."/>
            <person name="Pitluck S."/>
            <person name="Chertkov O."/>
            <person name="Brettin T."/>
            <person name="Bruce D."/>
            <person name="Han C."/>
            <person name="Tapia R."/>
            <person name="Gilna P."/>
            <person name="Schmutz J."/>
            <person name="Larimer F."/>
            <person name="Land M."/>
            <person name="Hauser L."/>
            <person name="Kyrpides N."/>
            <person name="Kim E."/>
            <person name="Stahl D."/>
            <person name="Richardson P."/>
        </authorList>
    </citation>
    <scope>NUCLEOTIDE SEQUENCE [LARGE SCALE GENOMIC DNA]</scope>
    <source>
        <strain evidence="2">EF01-2</strain>
    </source>
</reference>
<keyword evidence="2" id="KW-1185">Reference proteome</keyword>
<dbReference type="eggNOG" id="COG3550">
    <property type="taxonomic scope" value="Bacteria"/>
</dbReference>
<evidence type="ECO:0000313" key="1">
    <source>
        <dbReference type="EMBL" id="ABM60022.1"/>
    </source>
</evidence>
<dbReference type="STRING" id="391735.Veis_4319"/>